<dbReference type="Proteomes" id="UP000554482">
    <property type="component" value="Unassembled WGS sequence"/>
</dbReference>
<protein>
    <submittedName>
        <fullName evidence="1">Uncharacterized protein</fullName>
    </submittedName>
</protein>
<reference evidence="1 2" key="1">
    <citation type="submission" date="2020-06" db="EMBL/GenBank/DDBJ databases">
        <title>Transcriptomic and genomic resources for Thalictrum thalictroides and T. hernandezii: Facilitating candidate gene discovery in an emerging model plant lineage.</title>
        <authorList>
            <person name="Arias T."/>
            <person name="Riano-Pachon D.M."/>
            <person name="Di Stilio V.S."/>
        </authorList>
    </citation>
    <scope>NUCLEOTIDE SEQUENCE [LARGE SCALE GENOMIC DNA]</scope>
    <source>
        <strain evidence="2">cv. WT478/WT964</strain>
        <tissue evidence="1">Leaves</tissue>
    </source>
</reference>
<dbReference type="EMBL" id="JABWDY010007754">
    <property type="protein sequence ID" value="KAF5202702.1"/>
    <property type="molecule type" value="Genomic_DNA"/>
</dbReference>
<name>A0A7J6X2Y6_THATH</name>
<evidence type="ECO:0000313" key="2">
    <source>
        <dbReference type="Proteomes" id="UP000554482"/>
    </source>
</evidence>
<organism evidence="1 2">
    <name type="scientific">Thalictrum thalictroides</name>
    <name type="common">Rue-anemone</name>
    <name type="synonym">Anemone thalictroides</name>
    <dbReference type="NCBI Taxonomy" id="46969"/>
    <lineage>
        <taxon>Eukaryota</taxon>
        <taxon>Viridiplantae</taxon>
        <taxon>Streptophyta</taxon>
        <taxon>Embryophyta</taxon>
        <taxon>Tracheophyta</taxon>
        <taxon>Spermatophyta</taxon>
        <taxon>Magnoliopsida</taxon>
        <taxon>Ranunculales</taxon>
        <taxon>Ranunculaceae</taxon>
        <taxon>Thalictroideae</taxon>
        <taxon>Thalictrum</taxon>
    </lineage>
</organism>
<evidence type="ECO:0000313" key="1">
    <source>
        <dbReference type="EMBL" id="KAF5202702.1"/>
    </source>
</evidence>
<proteinExistence type="predicted"/>
<comment type="caution">
    <text evidence="1">The sequence shown here is derived from an EMBL/GenBank/DDBJ whole genome shotgun (WGS) entry which is preliminary data.</text>
</comment>
<gene>
    <name evidence="1" type="ORF">FRX31_007713</name>
</gene>
<sequence length="111" mass="12927">MYTGSTVRYLHTNLYQIISWNYWKHFNKLNINTVGISSYDCRIKPTNTNILQIHDLAAPTTSKLRQELYIYWYTRRLGREGEREGRGVNSRASRTFGCPGLLSLSSICQTF</sequence>
<dbReference type="AlphaFoldDB" id="A0A7J6X2Y6"/>
<accession>A0A7J6X2Y6</accession>
<keyword evidence="2" id="KW-1185">Reference proteome</keyword>